<protein>
    <submittedName>
        <fullName evidence="1">Uncharacterized protein</fullName>
    </submittedName>
</protein>
<evidence type="ECO:0000313" key="1">
    <source>
        <dbReference type="EMBL" id="MBB3704393.1"/>
    </source>
</evidence>
<evidence type="ECO:0000313" key="2">
    <source>
        <dbReference type="Proteomes" id="UP000577697"/>
    </source>
</evidence>
<name>A0ABR6H1K5_AMIAI</name>
<keyword evidence="2" id="KW-1185">Reference proteome</keyword>
<proteinExistence type="predicted"/>
<reference evidence="1 2" key="1">
    <citation type="submission" date="2020-08" db="EMBL/GenBank/DDBJ databases">
        <title>Genomic Encyclopedia of Type Strains, Phase IV (KMG-IV): sequencing the most valuable type-strain genomes for metagenomic binning, comparative biology and taxonomic classification.</title>
        <authorList>
            <person name="Goeker M."/>
        </authorList>
    </citation>
    <scope>NUCLEOTIDE SEQUENCE [LARGE SCALE GENOMIC DNA]</scope>
    <source>
        <strain evidence="1 2">DSM 10368</strain>
    </source>
</reference>
<comment type="caution">
    <text evidence="1">The sequence shown here is derived from an EMBL/GenBank/DDBJ whole genome shotgun (WGS) entry which is preliminary data.</text>
</comment>
<organism evidence="1 2">
    <name type="scientific">Aminobacter aminovorans</name>
    <name type="common">Chelatobacter heintzii</name>
    <dbReference type="NCBI Taxonomy" id="83263"/>
    <lineage>
        <taxon>Bacteria</taxon>
        <taxon>Pseudomonadati</taxon>
        <taxon>Pseudomonadota</taxon>
        <taxon>Alphaproteobacteria</taxon>
        <taxon>Hyphomicrobiales</taxon>
        <taxon>Phyllobacteriaceae</taxon>
        <taxon>Aminobacter</taxon>
    </lineage>
</organism>
<dbReference type="EMBL" id="JACICB010000002">
    <property type="protein sequence ID" value="MBB3704393.1"/>
    <property type="molecule type" value="Genomic_DNA"/>
</dbReference>
<gene>
    <name evidence="1" type="ORF">FHS67_000696</name>
</gene>
<accession>A0ABR6H1K5</accession>
<dbReference type="Proteomes" id="UP000577697">
    <property type="component" value="Unassembled WGS sequence"/>
</dbReference>
<sequence>MIATGACAKLHIPICKRAGKLNGWLIWRGEMHLKHLVEQTLGSSREYRARCHVGIGKGGCNYPLTTKESSRSGDLTGARTILSWPR</sequence>